<evidence type="ECO:0000313" key="1">
    <source>
        <dbReference type="EMBL" id="TYH47484.1"/>
    </source>
</evidence>
<dbReference type="PANTHER" id="PTHR43813">
    <property type="entry name" value="ACYL-ACTIVATING ENZYME 16, CHLOROPLASTIC-RELATED"/>
    <property type="match status" value="1"/>
</dbReference>
<evidence type="ECO:0008006" key="3">
    <source>
        <dbReference type="Google" id="ProtNLM"/>
    </source>
</evidence>
<dbReference type="InterPro" id="IPR052987">
    <property type="entry name" value="Chloroplast_AMP-bd_Enzymes"/>
</dbReference>
<dbReference type="PANTHER" id="PTHR43813:SF1">
    <property type="entry name" value="ACYL-ACTIVATING ENZYME 16, CHLOROPLASTIC-RELATED"/>
    <property type="match status" value="1"/>
</dbReference>
<proteinExistence type="predicted"/>
<organism evidence="1 2">
    <name type="scientific">Gossypium tomentosum</name>
    <name type="common">Hawaiian cotton</name>
    <name type="synonym">Gossypium sandvicense</name>
    <dbReference type="NCBI Taxonomy" id="34277"/>
    <lineage>
        <taxon>Eukaryota</taxon>
        <taxon>Viridiplantae</taxon>
        <taxon>Streptophyta</taxon>
        <taxon>Embryophyta</taxon>
        <taxon>Tracheophyta</taxon>
        <taxon>Spermatophyta</taxon>
        <taxon>Magnoliopsida</taxon>
        <taxon>eudicotyledons</taxon>
        <taxon>Gunneridae</taxon>
        <taxon>Pentapetalae</taxon>
        <taxon>rosids</taxon>
        <taxon>malvids</taxon>
        <taxon>Malvales</taxon>
        <taxon>Malvaceae</taxon>
        <taxon>Malvoideae</taxon>
        <taxon>Gossypium</taxon>
    </lineage>
</organism>
<evidence type="ECO:0000313" key="2">
    <source>
        <dbReference type="Proteomes" id="UP000322667"/>
    </source>
</evidence>
<name>A0A5D2IYP4_GOSTO</name>
<sequence>MMGLKVNPMEIRVGVQRQNLQPWRILTAKSGGGSLPTHIEKFYETIGLEVQNGYGLIETSPCVAGRQPYYNVYNSLFRSVFEIYRYGSVCFYLVAFSETDFRFRHHCFVSCFKSIDLDLFVLFVCFLCTFSSGIQKRISSSPNAIKLIVFSFIRISLAYTELKRIYEGFLFSYSKSHCYVPLKLWISVWASVLAFGPVSSLVYGLLGFYPSWRLSDPICKCTKTKVSLLWTSAIHINQRYLSTI</sequence>
<protein>
    <recommendedName>
        <fullName evidence="3">AMP-dependent synthetase/ligase domain-containing protein</fullName>
    </recommendedName>
</protein>
<dbReference type="GO" id="GO:0009507">
    <property type="term" value="C:chloroplast"/>
    <property type="evidence" value="ECO:0007669"/>
    <property type="project" value="TreeGrafter"/>
</dbReference>
<keyword evidence="2" id="KW-1185">Reference proteome</keyword>
<gene>
    <name evidence="1" type="ORF">ES332_D10G000600v1</name>
</gene>
<dbReference type="EMBL" id="CM017632">
    <property type="protein sequence ID" value="TYH47484.1"/>
    <property type="molecule type" value="Genomic_DNA"/>
</dbReference>
<reference evidence="1 2" key="1">
    <citation type="submission" date="2019-07" db="EMBL/GenBank/DDBJ databases">
        <title>WGS assembly of Gossypium tomentosum.</title>
        <authorList>
            <person name="Chen Z.J."/>
            <person name="Sreedasyam A."/>
            <person name="Ando A."/>
            <person name="Song Q."/>
            <person name="De L."/>
            <person name="Hulse-Kemp A."/>
            <person name="Ding M."/>
            <person name="Ye W."/>
            <person name="Kirkbride R."/>
            <person name="Jenkins J."/>
            <person name="Plott C."/>
            <person name="Lovell J."/>
            <person name="Lin Y.-M."/>
            <person name="Vaughn R."/>
            <person name="Liu B."/>
            <person name="Li W."/>
            <person name="Simpson S."/>
            <person name="Scheffler B."/>
            <person name="Saski C."/>
            <person name="Grover C."/>
            <person name="Hu G."/>
            <person name="Conover J."/>
            <person name="Carlson J."/>
            <person name="Shu S."/>
            <person name="Boston L."/>
            <person name="Williams M."/>
            <person name="Peterson D."/>
            <person name="Mcgee K."/>
            <person name="Jones D."/>
            <person name="Wendel J."/>
            <person name="Stelly D."/>
            <person name="Grimwood J."/>
            <person name="Schmutz J."/>
        </authorList>
    </citation>
    <scope>NUCLEOTIDE SEQUENCE [LARGE SCALE GENOMIC DNA]</scope>
    <source>
        <strain evidence="1">7179.01</strain>
    </source>
</reference>
<dbReference type="Proteomes" id="UP000322667">
    <property type="component" value="Chromosome D10"/>
</dbReference>
<accession>A0A5D2IYP4</accession>
<dbReference type="GO" id="GO:0008922">
    <property type="term" value="F:long-chain fatty acid [acyl-carrier-protein] ligase activity"/>
    <property type="evidence" value="ECO:0007669"/>
    <property type="project" value="TreeGrafter"/>
</dbReference>
<dbReference type="AlphaFoldDB" id="A0A5D2IYP4"/>
<dbReference type="GO" id="GO:0030497">
    <property type="term" value="P:fatty acid elongation"/>
    <property type="evidence" value="ECO:0007669"/>
    <property type="project" value="TreeGrafter"/>
</dbReference>